<evidence type="ECO:0000313" key="1">
    <source>
        <dbReference type="EMBL" id="AUG49546.1"/>
    </source>
</evidence>
<geneLocation type="plasmid" evidence="1 2">
    <name>pNYT2</name>
</geneLocation>
<name>A0A2H5A476_9EURY</name>
<dbReference type="InterPro" id="IPR013320">
    <property type="entry name" value="ConA-like_dom_sf"/>
</dbReference>
<gene>
    <name evidence="1" type="ORF">BVU17_18400</name>
</gene>
<keyword evidence="2" id="KW-1185">Reference proteome</keyword>
<dbReference type="EMBL" id="CP019157">
    <property type="protein sequence ID" value="AUG49546.1"/>
    <property type="molecule type" value="Genomic_DNA"/>
</dbReference>
<dbReference type="Proteomes" id="UP000242917">
    <property type="component" value="Plasmid pNYT2"/>
</dbReference>
<protein>
    <recommendedName>
        <fullName evidence="3">LamG-like jellyroll fold domain-containing protein</fullName>
    </recommendedName>
</protein>
<dbReference type="SUPFAM" id="SSF49899">
    <property type="entry name" value="Concanavalin A-like lectins/glucanases"/>
    <property type="match status" value="1"/>
</dbReference>
<evidence type="ECO:0008006" key="3">
    <source>
        <dbReference type="Google" id="ProtNLM"/>
    </source>
</evidence>
<keyword evidence="1" id="KW-0614">Plasmid</keyword>
<proteinExistence type="predicted"/>
<sequence>MIARGANEELSIMASNSGPASIGGWVYFDQPSGMRHQNNDQPIHHIFRNDAEYVVQGVPVDDQVRLRLSIRSQRGGVSYSTEDQTTGEMTIPINEWHHFMYVVDPQSSVRFFLDGEQRFVDETMPGYSPNVSDYWSHETVGSWYGTRNPDWYNLMVGKLADLRIYQTGLTGDEIEQIVTNTR</sequence>
<dbReference type="AlphaFoldDB" id="A0A2H5A476"/>
<evidence type="ECO:0000313" key="2">
    <source>
        <dbReference type="Proteomes" id="UP000242917"/>
    </source>
</evidence>
<reference evidence="1 2" key="1">
    <citation type="submission" date="2017-01" db="EMBL/GenBank/DDBJ databases">
        <title>A Red Light-Sensitive Sensory Rhodopsin I From Haloarcula taiwanensis, A New Haloarchaeon Isolated From Taiwan.</title>
        <authorList>
            <person name="Yang C.-S."/>
            <person name="Han Y.-A."/>
            <person name="Chen P.-C."/>
            <person name="Ng W.V."/>
            <person name="Chen T.-W."/>
        </authorList>
    </citation>
    <scope>NUCLEOTIDE SEQUENCE [LARGE SCALE GENOMIC DNA]</scope>
    <source>
        <strain evidence="1 2">Taiwanensis</strain>
        <plasmid evidence="1 2">pNYT2</plasmid>
    </source>
</reference>
<organism evidence="1 2">
    <name type="scientific">Haloarcula taiwanensis</name>
    <dbReference type="NCBI Taxonomy" id="1932004"/>
    <lineage>
        <taxon>Archaea</taxon>
        <taxon>Methanobacteriati</taxon>
        <taxon>Methanobacteriota</taxon>
        <taxon>Stenosarchaea group</taxon>
        <taxon>Halobacteria</taxon>
        <taxon>Halobacteriales</taxon>
        <taxon>Haloarculaceae</taxon>
        <taxon>Haloarcula</taxon>
    </lineage>
</organism>
<dbReference type="KEGG" id="hta:BVU17_18400"/>
<dbReference type="Gene3D" id="2.60.120.200">
    <property type="match status" value="1"/>
</dbReference>
<dbReference type="Pfam" id="PF13385">
    <property type="entry name" value="Laminin_G_3"/>
    <property type="match status" value="1"/>
</dbReference>
<accession>A0A2H5A476</accession>